<protein>
    <submittedName>
        <fullName evidence="1">Uncharacterized protein</fullName>
    </submittedName>
</protein>
<gene>
    <name evidence="1" type="ORF">EVG20_g8083</name>
</gene>
<organism evidence="1 2">
    <name type="scientific">Dentipellis fragilis</name>
    <dbReference type="NCBI Taxonomy" id="205917"/>
    <lineage>
        <taxon>Eukaryota</taxon>
        <taxon>Fungi</taxon>
        <taxon>Dikarya</taxon>
        <taxon>Basidiomycota</taxon>
        <taxon>Agaricomycotina</taxon>
        <taxon>Agaricomycetes</taxon>
        <taxon>Russulales</taxon>
        <taxon>Hericiaceae</taxon>
        <taxon>Dentipellis</taxon>
    </lineage>
</organism>
<dbReference type="EMBL" id="SEOQ01000671">
    <property type="protein sequence ID" value="TFY58612.1"/>
    <property type="molecule type" value="Genomic_DNA"/>
</dbReference>
<name>A0A4Y9Y8W4_9AGAM</name>
<evidence type="ECO:0000313" key="1">
    <source>
        <dbReference type="EMBL" id="TFY58612.1"/>
    </source>
</evidence>
<comment type="caution">
    <text evidence="1">The sequence shown here is derived from an EMBL/GenBank/DDBJ whole genome shotgun (WGS) entry which is preliminary data.</text>
</comment>
<evidence type="ECO:0000313" key="2">
    <source>
        <dbReference type="Proteomes" id="UP000298327"/>
    </source>
</evidence>
<dbReference type="Proteomes" id="UP000298327">
    <property type="component" value="Unassembled WGS sequence"/>
</dbReference>
<proteinExistence type="predicted"/>
<sequence>MPILVCSRFVFLAARGAGGHKIKKITLQVHKETIYRATLVPVALGRALAGVEDAVSLDSTDVPPVTWGNVGRVGFCTQTRRRRRGMLARPQPCAPTRQKRVSAHIYAPGAARACRAPGGPVRNLGEDTFRRRIGRSAGHKKRGEASCCVRGRASTAGAIVRWWDGECLTARPFARIPGICSRRSQRHAVSRVDKQGACRTRPTVGVNAAASQRVGCEARDARGESLVMWESVRPP</sequence>
<keyword evidence="2" id="KW-1185">Reference proteome</keyword>
<accession>A0A4Y9Y8W4</accession>
<dbReference type="AlphaFoldDB" id="A0A4Y9Y8W4"/>
<reference evidence="1 2" key="1">
    <citation type="submission" date="2019-02" db="EMBL/GenBank/DDBJ databases">
        <title>Genome sequencing of the rare red list fungi Dentipellis fragilis.</title>
        <authorList>
            <person name="Buettner E."/>
            <person name="Kellner H."/>
        </authorList>
    </citation>
    <scope>NUCLEOTIDE SEQUENCE [LARGE SCALE GENOMIC DNA]</scope>
    <source>
        <strain evidence="1 2">DSM 105465</strain>
    </source>
</reference>